<evidence type="ECO:0000313" key="2">
    <source>
        <dbReference type="Proteomes" id="UP000008311"/>
    </source>
</evidence>
<dbReference type="EMBL" id="EQ974047">
    <property type="protein sequence ID" value="EEF34798.1"/>
    <property type="molecule type" value="Genomic_DNA"/>
</dbReference>
<evidence type="ECO:0000313" key="1">
    <source>
        <dbReference type="EMBL" id="EEF34798.1"/>
    </source>
</evidence>
<accession>B9SNK9</accession>
<dbReference type="InParanoid" id="B9SNK9"/>
<gene>
    <name evidence="1" type="ORF">RCOM_0766210</name>
</gene>
<proteinExistence type="predicted"/>
<sequence>MIKKEYDTPLLAERATYQAFRQHPEMIMTPFDYTALIGLHCDGDPLVLVIDFSRAQADRLSCWASCLPLRANEGGSEDSSLTRGLKHCLETSLGPSQAGTVVPGIVPGLPS</sequence>
<protein>
    <submittedName>
        <fullName evidence="1">Uncharacterized protein</fullName>
    </submittedName>
</protein>
<dbReference type="AlphaFoldDB" id="B9SNK9"/>
<name>B9SNK9_RICCO</name>
<reference evidence="2" key="1">
    <citation type="journal article" date="2010" name="Nat. Biotechnol.">
        <title>Draft genome sequence of the oilseed species Ricinus communis.</title>
        <authorList>
            <person name="Chan A.P."/>
            <person name="Crabtree J."/>
            <person name="Zhao Q."/>
            <person name="Lorenzi H."/>
            <person name="Orvis J."/>
            <person name="Puiu D."/>
            <person name="Melake-Berhan A."/>
            <person name="Jones K.M."/>
            <person name="Redman J."/>
            <person name="Chen G."/>
            <person name="Cahoon E.B."/>
            <person name="Gedil M."/>
            <person name="Stanke M."/>
            <person name="Haas B.J."/>
            <person name="Wortman J.R."/>
            <person name="Fraser-Liggett C.M."/>
            <person name="Ravel J."/>
            <person name="Rabinowicz P.D."/>
        </authorList>
    </citation>
    <scope>NUCLEOTIDE SEQUENCE [LARGE SCALE GENOMIC DNA]</scope>
    <source>
        <strain evidence="2">cv. Hale</strain>
    </source>
</reference>
<dbReference type="Proteomes" id="UP000008311">
    <property type="component" value="Unassembled WGS sequence"/>
</dbReference>
<keyword evidence="2" id="KW-1185">Reference proteome</keyword>
<organism evidence="1 2">
    <name type="scientific">Ricinus communis</name>
    <name type="common">Castor bean</name>
    <dbReference type="NCBI Taxonomy" id="3988"/>
    <lineage>
        <taxon>Eukaryota</taxon>
        <taxon>Viridiplantae</taxon>
        <taxon>Streptophyta</taxon>
        <taxon>Embryophyta</taxon>
        <taxon>Tracheophyta</taxon>
        <taxon>Spermatophyta</taxon>
        <taxon>Magnoliopsida</taxon>
        <taxon>eudicotyledons</taxon>
        <taxon>Gunneridae</taxon>
        <taxon>Pentapetalae</taxon>
        <taxon>rosids</taxon>
        <taxon>fabids</taxon>
        <taxon>Malpighiales</taxon>
        <taxon>Euphorbiaceae</taxon>
        <taxon>Acalyphoideae</taxon>
        <taxon>Acalypheae</taxon>
        <taxon>Ricinus</taxon>
    </lineage>
</organism>